<keyword evidence="9" id="KW-0812">Transmembrane</keyword>
<dbReference type="EC" id="2.7.13.3" evidence="2"/>
<keyword evidence="3" id="KW-0597">Phosphoprotein</keyword>
<dbReference type="EMBL" id="CP036261">
    <property type="protein sequence ID" value="QDS86420.1"/>
    <property type="molecule type" value="Genomic_DNA"/>
</dbReference>
<dbReference type="AlphaFoldDB" id="A0A517LUX4"/>
<dbReference type="InterPro" id="IPR013656">
    <property type="entry name" value="PAS_4"/>
</dbReference>
<evidence type="ECO:0000313" key="13">
    <source>
        <dbReference type="Proteomes" id="UP000319557"/>
    </source>
</evidence>
<dbReference type="SUPFAM" id="SSF55874">
    <property type="entry name" value="ATPase domain of HSP90 chaperone/DNA topoisomerase II/histidine kinase"/>
    <property type="match status" value="1"/>
</dbReference>
<feature type="domain" description="PAS" evidence="11">
    <location>
        <begin position="235"/>
        <end position="273"/>
    </location>
</feature>
<dbReference type="SMART" id="SM00388">
    <property type="entry name" value="HisKA"/>
    <property type="match status" value="1"/>
</dbReference>
<name>A0A517LUX4_9BACT</name>
<protein>
    <recommendedName>
        <fullName evidence="2">histidine kinase</fullName>
        <ecNumber evidence="2">2.7.13.3</ecNumber>
    </recommendedName>
</protein>
<feature type="transmembrane region" description="Helical" evidence="9">
    <location>
        <begin position="195"/>
        <end position="219"/>
    </location>
</feature>
<dbReference type="InterPro" id="IPR004358">
    <property type="entry name" value="Sig_transdc_His_kin-like_C"/>
</dbReference>
<keyword evidence="13" id="KW-1185">Reference proteome</keyword>
<evidence type="ECO:0000313" key="12">
    <source>
        <dbReference type="EMBL" id="QDS86420.1"/>
    </source>
</evidence>
<comment type="catalytic activity">
    <reaction evidence="1">
        <text>ATP + protein L-histidine = ADP + protein N-phospho-L-histidine.</text>
        <dbReference type="EC" id="2.7.13.3"/>
    </reaction>
</comment>
<evidence type="ECO:0000256" key="2">
    <source>
        <dbReference type="ARBA" id="ARBA00012438"/>
    </source>
</evidence>
<dbReference type="InterPro" id="IPR005467">
    <property type="entry name" value="His_kinase_dom"/>
</dbReference>
<evidence type="ECO:0000256" key="4">
    <source>
        <dbReference type="ARBA" id="ARBA00022679"/>
    </source>
</evidence>
<dbReference type="InterPro" id="IPR003661">
    <property type="entry name" value="HisK_dim/P_dom"/>
</dbReference>
<keyword evidence="6" id="KW-0418">Kinase</keyword>
<dbReference type="CDD" id="cd00130">
    <property type="entry name" value="PAS"/>
    <property type="match status" value="1"/>
</dbReference>
<feature type="domain" description="Histidine kinase" evidence="10">
    <location>
        <begin position="364"/>
        <end position="574"/>
    </location>
</feature>
<accession>A0A517LUX4</accession>
<keyword evidence="4 12" id="KW-0808">Transferase</keyword>
<dbReference type="PANTHER" id="PTHR43065">
    <property type="entry name" value="SENSOR HISTIDINE KINASE"/>
    <property type="match status" value="1"/>
</dbReference>
<dbReference type="Gene3D" id="1.10.287.130">
    <property type="match status" value="1"/>
</dbReference>
<dbReference type="GO" id="GO:0005524">
    <property type="term" value="F:ATP binding"/>
    <property type="evidence" value="ECO:0007669"/>
    <property type="project" value="UniProtKB-KW"/>
</dbReference>
<reference evidence="12 13" key="1">
    <citation type="submission" date="2019-02" db="EMBL/GenBank/DDBJ databases">
        <title>Deep-cultivation of Planctomycetes and their phenomic and genomic characterization uncovers novel biology.</title>
        <authorList>
            <person name="Wiegand S."/>
            <person name="Jogler M."/>
            <person name="Boedeker C."/>
            <person name="Pinto D."/>
            <person name="Vollmers J."/>
            <person name="Rivas-Marin E."/>
            <person name="Kohn T."/>
            <person name="Peeters S.H."/>
            <person name="Heuer A."/>
            <person name="Rast P."/>
            <person name="Oberbeckmann S."/>
            <person name="Bunk B."/>
            <person name="Jeske O."/>
            <person name="Meyerdierks A."/>
            <person name="Storesund J.E."/>
            <person name="Kallscheuer N."/>
            <person name="Luecker S."/>
            <person name="Lage O.M."/>
            <person name="Pohl T."/>
            <person name="Merkel B.J."/>
            <person name="Hornburger P."/>
            <person name="Mueller R.-W."/>
            <person name="Bruemmer F."/>
            <person name="Labrenz M."/>
            <person name="Spormann A.M."/>
            <person name="Op den Camp H."/>
            <person name="Overmann J."/>
            <person name="Amann R."/>
            <person name="Jetten M.S.M."/>
            <person name="Mascher T."/>
            <person name="Medema M.H."/>
            <person name="Devos D.P."/>
            <person name="Kaster A.-K."/>
            <person name="Ovreas L."/>
            <person name="Rohde M."/>
            <person name="Galperin M.Y."/>
            <person name="Jogler C."/>
        </authorList>
    </citation>
    <scope>NUCLEOTIDE SEQUENCE [LARGE SCALE GENOMIC DNA]</scope>
    <source>
        <strain evidence="12 13">EC9</strain>
    </source>
</reference>
<dbReference type="SUPFAM" id="SSF47384">
    <property type="entry name" value="Homodimeric domain of signal transducing histidine kinase"/>
    <property type="match status" value="1"/>
</dbReference>
<evidence type="ECO:0000256" key="1">
    <source>
        <dbReference type="ARBA" id="ARBA00000085"/>
    </source>
</evidence>
<organism evidence="12 13">
    <name type="scientific">Rosistilla ulvae</name>
    <dbReference type="NCBI Taxonomy" id="1930277"/>
    <lineage>
        <taxon>Bacteria</taxon>
        <taxon>Pseudomonadati</taxon>
        <taxon>Planctomycetota</taxon>
        <taxon>Planctomycetia</taxon>
        <taxon>Pirellulales</taxon>
        <taxon>Pirellulaceae</taxon>
        <taxon>Rosistilla</taxon>
    </lineage>
</organism>
<dbReference type="Pfam" id="PF08448">
    <property type="entry name" value="PAS_4"/>
    <property type="match status" value="1"/>
</dbReference>
<dbReference type="Proteomes" id="UP000319557">
    <property type="component" value="Chromosome"/>
</dbReference>
<dbReference type="SMART" id="SM00387">
    <property type="entry name" value="HATPase_c"/>
    <property type="match status" value="1"/>
</dbReference>
<keyword evidence="9" id="KW-1133">Transmembrane helix</keyword>
<dbReference type="Gene3D" id="3.30.450.20">
    <property type="entry name" value="PAS domain"/>
    <property type="match status" value="1"/>
</dbReference>
<dbReference type="InterPro" id="IPR035965">
    <property type="entry name" value="PAS-like_dom_sf"/>
</dbReference>
<keyword evidence="8" id="KW-0902">Two-component regulatory system</keyword>
<dbReference type="Pfam" id="PF00512">
    <property type="entry name" value="HisKA"/>
    <property type="match status" value="1"/>
</dbReference>
<dbReference type="SUPFAM" id="SSF55785">
    <property type="entry name" value="PYP-like sensor domain (PAS domain)"/>
    <property type="match status" value="1"/>
</dbReference>
<dbReference type="GO" id="GO:0000155">
    <property type="term" value="F:phosphorelay sensor kinase activity"/>
    <property type="evidence" value="ECO:0007669"/>
    <property type="project" value="InterPro"/>
</dbReference>
<dbReference type="InterPro" id="IPR000014">
    <property type="entry name" value="PAS"/>
</dbReference>
<dbReference type="PRINTS" id="PR00344">
    <property type="entry name" value="BCTRLSENSOR"/>
</dbReference>
<evidence type="ECO:0000256" key="5">
    <source>
        <dbReference type="ARBA" id="ARBA00022741"/>
    </source>
</evidence>
<dbReference type="KEGG" id="ruv:EC9_05820"/>
<evidence type="ECO:0000256" key="3">
    <source>
        <dbReference type="ARBA" id="ARBA00022553"/>
    </source>
</evidence>
<dbReference type="PROSITE" id="PS50112">
    <property type="entry name" value="PAS"/>
    <property type="match status" value="1"/>
</dbReference>
<dbReference type="PROSITE" id="PS50109">
    <property type="entry name" value="HIS_KIN"/>
    <property type="match status" value="1"/>
</dbReference>
<evidence type="ECO:0000256" key="8">
    <source>
        <dbReference type="ARBA" id="ARBA00023012"/>
    </source>
</evidence>
<sequence length="576" mass="63385">MEKRTGVTQQTLLPEHRFTRSTLPFKLRLGAGEAPGLHPPGGTGRVEKRAFSEFFGEGLPAESTAQGSTQVRPLAERALPEPAIYNPHGWETNNDALYMKHPLQRPFTIRSPLFHRADPLEPLMFEIQDGPIGRGIRRIAAGLAVLSLTSLLLTGKILLDVHHEHEIMARLVLHLPPSDAAAAEGLLGELRLDRMLTILLVVNLSGTTIALALVVRGYLSSERSLRAVKVLATDILASMDAGVITTDRNGRISSTNPRAQTLLGSPDNEGVGQYLSDLGDEHALLDSICSEVRTYHDAIRDRDYCVTSNGHRQTLRAGCTLLSNQQGEDIGTVLHVRDVTEKALIEERLRRMERYMGLGSLAAGLQHEIKNPLSAVSIHIQLLCEHLASEPYDPEVAELLDVLQTEVQRINNVLDGFRNYASMSEIGRSAVDVTLLIDKLVRLLRPQADQQQVKIKIESPPEMLGLIQADSVRLEQVFLNLALNAMAAMPDGGLLRFRVGQLNDQIRIDIADTGNGILPEIQSQIFDPYFTTRSEGTGMGLALCDKIIRQHDGSIDFRTSPDGTEFTVLLPRGTQE</sequence>
<dbReference type="InterPro" id="IPR003594">
    <property type="entry name" value="HATPase_dom"/>
</dbReference>
<evidence type="ECO:0000259" key="10">
    <source>
        <dbReference type="PROSITE" id="PS50109"/>
    </source>
</evidence>
<dbReference type="Pfam" id="PF02518">
    <property type="entry name" value="HATPase_c"/>
    <property type="match status" value="1"/>
</dbReference>
<proteinExistence type="predicted"/>
<keyword evidence="7" id="KW-0067">ATP-binding</keyword>
<gene>
    <name evidence="12" type="primary">zraS_1</name>
    <name evidence="12" type="ORF">EC9_05820</name>
</gene>
<dbReference type="Gene3D" id="3.30.565.10">
    <property type="entry name" value="Histidine kinase-like ATPase, C-terminal domain"/>
    <property type="match status" value="1"/>
</dbReference>
<evidence type="ECO:0000256" key="9">
    <source>
        <dbReference type="SAM" id="Phobius"/>
    </source>
</evidence>
<dbReference type="InterPro" id="IPR036097">
    <property type="entry name" value="HisK_dim/P_sf"/>
</dbReference>
<dbReference type="NCBIfam" id="TIGR00229">
    <property type="entry name" value="sensory_box"/>
    <property type="match status" value="1"/>
</dbReference>
<dbReference type="SMART" id="SM00091">
    <property type="entry name" value="PAS"/>
    <property type="match status" value="1"/>
</dbReference>
<evidence type="ECO:0000259" key="11">
    <source>
        <dbReference type="PROSITE" id="PS50112"/>
    </source>
</evidence>
<evidence type="ECO:0000256" key="7">
    <source>
        <dbReference type="ARBA" id="ARBA00022840"/>
    </source>
</evidence>
<keyword evidence="9" id="KW-0472">Membrane</keyword>
<dbReference type="InterPro" id="IPR036890">
    <property type="entry name" value="HATPase_C_sf"/>
</dbReference>
<dbReference type="CDD" id="cd00082">
    <property type="entry name" value="HisKA"/>
    <property type="match status" value="1"/>
</dbReference>
<dbReference type="PANTHER" id="PTHR43065:SF10">
    <property type="entry name" value="PEROXIDE STRESS-ACTIVATED HISTIDINE KINASE MAK3"/>
    <property type="match status" value="1"/>
</dbReference>
<evidence type="ECO:0000256" key="6">
    <source>
        <dbReference type="ARBA" id="ARBA00022777"/>
    </source>
</evidence>
<keyword evidence="5" id="KW-0547">Nucleotide-binding</keyword>